<proteinExistence type="predicted"/>
<name>A0A086XYS9_9RHOB</name>
<sequence>MAGHAVFGSLFGLLMLALHIMLTGDPGRALPIWMVGCATGAVASAAISGAWGLWRHKQRA</sequence>
<dbReference type="OrthoDB" id="7869582at2"/>
<comment type="caution">
    <text evidence="1">The sequence shown here is derived from an EMBL/GenBank/DDBJ whole genome shotgun (WGS) entry which is preliminary data.</text>
</comment>
<dbReference type="AlphaFoldDB" id="A0A086XYS9"/>
<accession>A0A086XYS9</accession>
<protein>
    <submittedName>
        <fullName evidence="1">Uncharacterized protein</fullName>
    </submittedName>
</protein>
<reference evidence="1 2" key="1">
    <citation type="submission" date="2014-03" db="EMBL/GenBank/DDBJ databases">
        <title>Genome of Haematobacter massiliensis CCUG 47968.</title>
        <authorList>
            <person name="Wang D."/>
            <person name="Wang G."/>
        </authorList>
    </citation>
    <scope>NUCLEOTIDE SEQUENCE [LARGE SCALE GENOMIC DNA]</scope>
    <source>
        <strain evidence="1 2">CCUG 47968</strain>
    </source>
</reference>
<dbReference type="STRING" id="195105.CN97_01900"/>
<organism evidence="1 2">
    <name type="scientific">Haematobacter massiliensis</name>
    <dbReference type="NCBI Taxonomy" id="195105"/>
    <lineage>
        <taxon>Bacteria</taxon>
        <taxon>Pseudomonadati</taxon>
        <taxon>Pseudomonadota</taxon>
        <taxon>Alphaproteobacteria</taxon>
        <taxon>Rhodobacterales</taxon>
        <taxon>Paracoccaceae</taxon>
        <taxon>Haematobacter</taxon>
    </lineage>
</organism>
<gene>
    <name evidence="1" type="ORF">CN97_01900</name>
</gene>
<keyword evidence="2" id="KW-1185">Reference proteome</keyword>
<evidence type="ECO:0000313" key="2">
    <source>
        <dbReference type="Proteomes" id="UP000028826"/>
    </source>
</evidence>
<dbReference type="RefSeq" id="WP_035713392.1">
    <property type="nucleotide sequence ID" value="NZ_CAMIFG010000038.1"/>
</dbReference>
<dbReference type="EMBL" id="JGYG01000012">
    <property type="protein sequence ID" value="KFI27179.1"/>
    <property type="molecule type" value="Genomic_DNA"/>
</dbReference>
<dbReference type="Proteomes" id="UP000028826">
    <property type="component" value="Unassembled WGS sequence"/>
</dbReference>
<evidence type="ECO:0000313" key="1">
    <source>
        <dbReference type="EMBL" id="KFI27179.1"/>
    </source>
</evidence>